<dbReference type="STRING" id="342108.amb2058"/>
<proteinExistence type="predicted"/>
<keyword evidence="2" id="KW-1185">Reference proteome</keyword>
<organism evidence="1 2">
    <name type="scientific">Paramagnetospirillum magneticum (strain ATCC 700264 / AMB-1)</name>
    <name type="common">Magnetospirillum magneticum</name>
    <dbReference type="NCBI Taxonomy" id="342108"/>
    <lineage>
        <taxon>Bacteria</taxon>
        <taxon>Pseudomonadati</taxon>
        <taxon>Pseudomonadota</taxon>
        <taxon>Alphaproteobacteria</taxon>
        <taxon>Rhodospirillales</taxon>
        <taxon>Magnetospirillaceae</taxon>
        <taxon>Paramagnetospirillum</taxon>
    </lineage>
</organism>
<name>Q2W5L3_PARM1</name>
<dbReference type="OrthoDB" id="7348554at2"/>
<dbReference type="EMBL" id="AP007255">
    <property type="protein sequence ID" value="BAE50862.1"/>
    <property type="molecule type" value="Genomic_DNA"/>
</dbReference>
<reference evidence="1 2" key="1">
    <citation type="journal article" date="2005" name="DNA Res.">
        <title>Complete genome sequence of the facultative anaerobic magnetotactic bacterium Magnetospirillum sp. strain AMB-1.</title>
        <authorList>
            <person name="Matsunaga T."/>
            <person name="Okamura Y."/>
            <person name="Fukuda Y."/>
            <person name="Wahyudi A.T."/>
            <person name="Murase Y."/>
            <person name="Takeyama H."/>
        </authorList>
    </citation>
    <scope>NUCLEOTIDE SEQUENCE [LARGE SCALE GENOMIC DNA]</scope>
    <source>
        <strain evidence="2">ATCC 700264 / AMB-1</strain>
    </source>
</reference>
<dbReference type="Proteomes" id="UP000007058">
    <property type="component" value="Chromosome"/>
</dbReference>
<evidence type="ECO:0000313" key="1">
    <source>
        <dbReference type="EMBL" id="BAE50862.1"/>
    </source>
</evidence>
<dbReference type="RefSeq" id="WP_011384458.1">
    <property type="nucleotide sequence ID" value="NC_007626.1"/>
</dbReference>
<evidence type="ECO:0000313" key="2">
    <source>
        <dbReference type="Proteomes" id="UP000007058"/>
    </source>
</evidence>
<dbReference type="AlphaFoldDB" id="Q2W5L3"/>
<gene>
    <name evidence="1" type="ordered locus">amb2058</name>
</gene>
<dbReference type="HOGENOM" id="CLU_1904201_0_0_5"/>
<protein>
    <submittedName>
        <fullName evidence="1">Uncharacterized protein</fullName>
    </submittedName>
</protein>
<accession>Q2W5L3</accession>
<sequence length="133" mass="15554">MFTKSQIEAARYTLRTPFDHPESEAMRKIALWLLDHAMPIPLPPTKKVRKARKPRRTYDEAADIILSDDPPSVLMERYGVTLGTINHYKSGHGNYKKFEGCSGFWKEYSRKHRAEIRRLTKNSNDNQKFKEAM</sequence>
<dbReference type="KEGG" id="mag:amb2058"/>